<dbReference type="GO" id="GO:0016020">
    <property type="term" value="C:membrane"/>
    <property type="evidence" value="ECO:0007669"/>
    <property type="project" value="UniProtKB-SubCell"/>
</dbReference>
<evidence type="ECO:0000256" key="3">
    <source>
        <dbReference type="ARBA" id="ARBA00022989"/>
    </source>
</evidence>
<dbReference type="RefSeq" id="WP_128745093.1">
    <property type="nucleotide sequence ID" value="NZ_CP035281.1"/>
</dbReference>
<feature type="transmembrane region" description="Helical" evidence="5">
    <location>
        <begin position="133"/>
        <end position="151"/>
    </location>
</feature>
<dbReference type="Proteomes" id="UP000287601">
    <property type="component" value="Chromosome"/>
</dbReference>
<sequence length="464" mass="49966">MENKSTTVGNGKFKREIGLFGGISLVAGMTIGSGIYYLGSYVLERTHMSMGLALICWIIGGIVSILGGLCFAELGASMPVQGGMTTYLSRAYNPAVGFINGFCLFLANGSGSIAALAIACVTVFAGTFAIGEMTVKILAIIIIVLFTALNLRGVKFASLFQNFTMVVRVIPIILIIALGLALGNETPDLSFVPAGNSTGFTFGGMVTIIAYATFASLWAYEGWTNLNTVAEEMKNPRRDLPLSIILSLGFIMIIYTLFNFAIYKVIPANEITDMMKAGNIYFGNEVANRLMGNFGYWIVLIGMVVGILGTVNGDILTFPRTYYAMAKDGYFPKSFAKINPVTGVPSAAILASSAVAIIMVLLRNLEQLTDLVIFTSAALNTLAIFAVLIFRKKYPDMERPYKVWGGPVTVAVTLILFGVLLVNQLITDPMNSLIGLVIPLVGYFVYLYFKKVNGGADYTGKSIE</sequence>
<feature type="transmembrane region" description="Helical" evidence="5">
    <location>
        <begin position="95"/>
        <end position="127"/>
    </location>
</feature>
<dbReference type="InterPro" id="IPR050598">
    <property type="entry name" value="AminoAcid_Transporter"/>
</dbReference>
<keyword evidence="7" id="KW-1185">Reference proteome</keyword>
<name>A0A410PU40_9FIRM</name>
<dbReference type="AlphaFoldDB" id="A0A410PU40"/>
<evidence type="ECO:0000256" key="1">
    <source>
        <dbReference type="ARBA" id="ARBA00004141"/>
    </source>
</evidence>
<feature type="transmembrane region" description="Helical" evidence="5">
    <location>
        <begin position="368"/>
        <end position="391"/>
    </location>
</feature>
<dbReference type="InterPro" id="IPR002293">
    <property type="entry name" value="AA/rel_permease1"/>
</dbReference>
<feature type="transmembrane region" description="Helical" evidence="5">
    <location>
        <begin position="50"/>
        <end position="74"/>
    </location>
</feature>
<feature type="transmembrane region" description="Helical" evidence="5">
    <location>
        <begin position="17"/>
        <end position="38"/>
    </location>
</feature>
<dbReference type="PANTHER" id="PTHR11785:SF512">
    <property type="entry name" value="SOBREMESA, ISOFORM B"/>
    <property type="match status" value="1"/>
</dbReference>
<organism evidence="6 7">
    <name type="scientific">Aminipila luticellarii</name>
    <dbReference type="NCBI Taxonomy" id="2507160"/>
    <lineage>
        <taxon>Bacteria</taxon>
        <taxon>Bacillati</taxon>
        <taxon>Bacillota</taxon>
        <taxon>Clostridia</taxon>
        <taxon>Peptostreptococcales</taxon>
        <taxon>Anaerovoracaceae</taxon>
        <taxon>Aminipila</taxon>
    </lineage>
</organism>
<feature type="transmembrane region" description="Helical" evidence="5">
    <location>
        <begin position="338"/>
        <end position="362"/>
    </location>
</feature>
<keyword evidence="2 5" id="KW-0812">Transmembrane</keyword>
<evidence type="ECO:0000313" key="6">
    <source>
        <dbReference type="EMBL" id="QAT42443.1"/>
    </source>
</evidence>
<evidence type="ECO:0000256" key="2">
    <source>
        <dbReference type="ARBA" id="ARBA00022692"/>
    </source>
</evidence>
<evidence type="ECO:0000313" key="7">
    <source>
        <dbReference type="Proteomes" id="UP000287601"/>
    </source>
</evidence>
<feature type="transmembrane region" description="Helical" evidence="5">
    <location>
        <begin position="403"/>
        <end position="426"/>
    </location>
</feature>
<dbReference type="Gene3D" id="1.20.1740.10">
    <property type="entry name" value="Amino acid/polyamine transporter I"/>
    <property type="match status" value="1"/>
</dbReference>
<protein>
    <submittedName>
        <fullName evidence="6">Amino acid permease</fullName>
    </submittedName>
</protein>
<evidence type="ECO:0000256" key="4">
    <source>
        <dbReference type="ARBA" id="ARBA00023136"/>
    </source>
</evidence>
<feature type="transmembrane region" description="Helical" evidence="5">
    <location>
        <begin position="163"/>
        <end position="182"/>
    </location>
</feature>
<dbReference type="GO" id="GO:0015179">
    <property type="term" value="F:L-amino acid transmembrane transporter activity"/>
    <property type="evidence" value="ECO:0007669"/>
    <property type="project" value="TreeGrafter"/>
</dbReference>
<feature type="transmembrane region" description="Helical" evidence="5">
    <location>
        <begin position="240"/>
        <end position="266"/>
    </location>
</feature>
<gene>
    <name evidence="6" type="ORF">EQM06_03920</name>
</gene>
<dbReference type="PIRSF" id="PIRSF006060">
    <property type="entry name" value="AA_transporter"/>
    <property type="match status" value="1"/>
</dbReference>
<feature type="transmembrane region" description="Helical" evidence="5">
    <location>
        <begin position="202"/>
        <end position="220"/>
    </location>
</feature>
<feature type="transmembrane region" description="Helical" evidence="5">
    <location>
        <begin position="294"/>
        <end position="317"/>
    </location>
</feature>
<dbReference type="PANTHER" id="PTHR11785">
    <property type="entry name" value="AMINO ACID TRANSPORTER"/>
    <property type="match status" value="1"/>
</dbReference>
<accession>A0A410PU40</accession>
<reference evidence="6 7" key="1">
    <citation type="submission" date="2019-01" db="EMBL/GenBank/DDBJ databases">
        <title>Draft genomes of a novel of Aminipila strains.</title>
        <authorList>
            <person name="Ma S."/>
        </authorList>
    </citation>
    <scope>NUCLEOTIDE SEQUENCE [LARGE SCALE GENOMIC DNA]</scope>
    <source>
        <strain evidence="7">JN-39</strain>
    </source>
</reference>
<feature type="transmembrane region" description="Helical" evidence="5">
    <location>
        <begin position="432"/>
        <end position="449"/>
    </location>
</feature>
<proteinExistence type="predicted"/>
<dbReference type="Pfam" id="PF13520">
    <property type="entry name" value="AA_permease_2"/>
    <property type="match status" value="1"/>
</dbReference>
<keyword evidence="4 5" id="KW-0472">Membrane</keyword>
<dbReference type="KEGG" id="amij:EQM06_03920"/>
<evidence type="ECO:0000256" key="5">
    <source>
        <dbReference type="SAM" id="Phobius"/>
    </source>
</evidence>
<comment type="subcellular location">
    <subcellularLocation>
        <location evidence="1">Membrane</location>
        <topology evidence="1">Multi-pass membrane protein</topology>
    </subcellularLocation>
</comment>
<keyword evidence="3 5" id="KW-1133">Transmembrane helix</keyword>
<dbReference type="EMBL" id="CP035281">
    <property type="protein sequence ID" value="QAT42443.1"/>
    <property type="molecule type" value="Genomic_DNA"/>
</dbReference>
<dbReference type="OrthoDB" id="178667at2"/>